<dbReference type="GO" id="GO:0004799">
    <property type="term" value="F:thymidylate synthase activity"/>
    <property type="evidence" value="ECO:0007669"/>
    <property type="project" value="UniProtKB-UniRule"/>
</dbReference>
<dbReference type="PRINTS" id="PR00108">
    <property type="entry name" value="THYMDSNTHASE"/>
</dbReference>
<dbReference type="InterPro" id="IPR036926">
    <property type="entry name" value="Thymidate_synth/dCMP_Mease_sf"/>
</dbReference>
<feature type="binding site" evidence="4">
    <location>
        <position position="194"/>
    </location>
    <ligand>
        <name>(6R)-5,10-methylene-5,6,7,8-tetrahydrofolate</name>
        <dbReference type="ChEBI" id="CHEBI:15636"/>
    </ligand>
</feature>
<dbReference type="HAMAP" id="MF_00008">
    <property type="entry name" value="Thymidy_synth_bact"/>
    <property type="match status" value="1"/>
</dbReference>
<dbReference type="GO" id="GO:0006235">
    <property type="term" value="P:dTTP biosynthetic process"/>
    <property type="evidence" value="ECO:0007669"/>
    <property type="project" value="UniProtKB-UniRule"/>
</dbReference>
<dbReference type="GO" id="GO:0005829">
    <property type="term" value="C:cytosol"/>
    <property type="evidence" value="ECO:0007669"/>
    <property type="project" value="TreeGrafter"/>
</dbReference>
<gene>
    <name evidence="4 6" type="primary">thyA</name>
    <name evidence="6" type="ORF">PQJ61_05645</name>
</gene>
<dbReference type="EMBL" id="JAQQAL010000011">
    <property type="protein sequence ID" value="MDC7226228.1"/>
    <property type="molecule type" value="Genomic_DNA"/>
</dbReference>
<comment type="similarity">
    <text evidence="4">Belongs to the thymidylate synthase family. Bacterial-type ThyA subfamily.</text>
</comment>
<keyword evidence="3 4" id="KW-0808">Transferase</keyword>
<dbReference type="InterPro" id="IPR045097">
    <property type="entry name" value="Thymidate_synth/dCMP_Mease"/>
</dbReference>
<reference evidence="6 7" key="1">
    <citation type="submission" date="2022-12" db="EMBL/GenBank/DDBJ databases">
        <title>Metagenome assembled genome from gulf of manar.</title>
        <authorList>
            <person name="Kohli P."/>
            <person name="Pk S."/>
            <person name="Venkata Ramana C."/>
            <person name="Sasikala C."/>
        </authorList>
    </citation>
    <scope>NUCLEOTIDE SEQUENCE [LARGE SCALE GENOMIC DNA]</scope>
    <source>
        <strain evidence="6">JB008</strain>
    </source>
</reference>
<dbReference type="AlphaFoldDB" id="A0AAJ1IBH5"/>
<evidence type="ECO:0000256" key="3">
    <source>
        <dbReference type="ARBA" id="ARBA00022679"/>
    </source>
</evidence>
<keyword evidence="4" id="KW-0963">Cytoplasm</keyword>
<feature type="domain" description="Thymidylate synthase/dCMP hydroxymethylase" evidence="5">
    <location>
        <begin position="2"/>
        <end position="287"/>
    </location>
</feature>
<dbReference type="Pfam" id="PF00303">
    <property type="entry name" value="Thymidylat_synt"/>
    <property type="match status" value="1"/>
</dbReference>
<comment type="pathway">
    <text evidence="4">Pyrimidine metabolism; dTTP biosynthesis.</text>
</comment>
<organism evidence="6 7">
    <name type="scientific">Candidatus Thalassospirochaeta sargassi</name>
    <dbReference type="NCBI Taxonomy" id="3119039"/>
    <lineage>
        <taxon>Bacteria</taxon>
        <taxon>Pseudomonadati</taxon>
        <taxon>Spirochaetota</taxon>
        <taxon>Spirochaetia</taxon>
        <taxon>Spirochaetales</taxon>
        <taxon>Spirochaetaceae</taxon>
        <taxon>Candidatus Thalassospirochaeta</taxon>
    </lineage>
</organism>
<proteinExistence type="inferred from homology"/>
<dbReference type="SUPFAM" id="SSF55831">
    <property type="entry name" value="Thymidylate synthase/dCMP hydroxymethylase"/>
    <property type="match status" value="1"/>
</dbReference>
<dbReference type="Proteomes" id="UP001221217">
    <property type="component" value="Unassembled WGS sequence"/>
</dbReference>
<comment type="catalytic activity">
    <reaction evidence="4">
        <text>dUMP + (6R)-5,10-methylene-5,6,7,8-tetrahydrofolate = 7,8-dihydrofolate + dTMP</text>
        <dbReference type="Rhea" id="RHEA:12104"/>
        <dbReference type="ChEBI" id="CHEBI:15636"/>
        <dbReference type="ChEBI" id="CHEBI:57451"/>
        <dbReference type="ChEBI" id="CHEBI:63528"/>
        <dbReference type="ChEBI" id="CHEBI:246422"/>
        <dbReference type="EC" id="2.1.1.45"/>
    </reaction>
</comment>
<evidence type="ECO:0000256" key="4">
    <source>
        <dbReference type="HAMAP-Rule" id="MF_00008"/>
    </source>
</evidence>
<dbReference type="PANTHER" id="PTHR11548">
    <property type="entry name" value="THYMIDYLATE SYNTHASE 1"/>
    <property type="match status" value="1"/>
</dbReference>
<comment type="caution">
    <text evidence="6">The sequence shown here is derived from an EMBL/GenBank/DDBJ whole genome shotgun (WGS) entry which is preliminary data.</text>
</comment>
<name>A0AAJ1IBH5_9SPIO</name>
<dbReference type="NCBIfam" id="TIGR03284">
    <property type="entry name" value="thym_sym"/>
    <property type="match status" value="1"/>
</dbReference>
<dbReference type="PANTHER" id="PTHR11548:SF9">
    <property type="entry name" value="THYMIDYLATE SYNTHASE"/>
    <property type="match status" value="1"/>
</dbReference>
<accession>A0AAJ1IBH5</accession>
<dbReference type="InterPro" id="IPR000398">
    <property type="entry name" value="Thymidylate_synthase"/>
</dbReference>
<dbReference type="InterPro" id="IPR023451">
    <property type="entry name" value="Thymidate_synth/dCMP_Mease_dom"/>
</dbReference>
<comment type="subunit">
    <text evidence="4">Homodimer.</text>
</comment>
<evidence type="ECO:0000256" key="2">
    <source>
        <dbReference type="ARBA" id="ARBA00022603"/>
    </source>
</evidence>
<feature type="binding site" description="in other chain" evidence="4">
    <location>
        <position position="202"/>
    </location>
    <ligand>
        <name>dUMP</name>
        <dbReference type="ChEBI" id="CHEBI:246422"/>
        <note>ligand shared between dimeric partners</note>
    </ligand>
</feature>
<feature type="active site" description="Nucleophile" evidence="4">
    <location>
        <position position="171"/>
    </location>
</feature>
<dbReference type="EC" id="2.1.1.45" evidence="1 4"/>
<feature type="binding site" description="in other chain" evidence="4">
    <location>
        <position position="21"/>
    </location>
    <ligand>
        <name>dUMP</name>
        <dbReference type="ChEBI" id="CHEBI:246422"/>
        <note>ligand shared between dimeric partners</note>
    </ligand>
</feature>
<comment type="caution">
    <text evidence="4">Lacks conserved residue(s) required for the propagation of feature annotation.</text>
</comment>
<feature type="binding site" description="in other chain" evidence="4">
    <location>
        <begin position="232"/>
        <end position="234"/>
    </location>
    <ligand>
        <name>dUMP</name>
        <dbReference type="ChEBI" id="CHEBI:246422"/>
        <note>ligand shared between dimeric partners</note>
    </ligand>
</feature>
<comment type="function">
    <text evidence="4">Catalyzes the reductive methylation of 2'-deoxyuridine-5'-monophosphate (dUMP) to 2'-deoxythymidine-5'-monophosphate (dTMP) while utilizing 5,10-methylenetetrahydrofolate (mTHF) as the methyl donor and reductant in the reaction, yielding dihydrofolate (DHF) as a by-product. This enzymatic reaction provides an intracellular de novo source of dTMP, an essential precursor for DNA biosynthesis.</text>
</comment>
<sequence length="287" mass="33384">MKEYLELVDYVLENGVLKKNRTGTDTLSCFAYFYRINLAEGYPLLTTKKVFFNSMLYELFWYLSGDEHIRELRKHTKIWDAWADQEGRLETAYGRFWRRFPVPEEGLPGENWGTKWISRDEKSGTRVFDQIQYIIDTLKEIKVNPETPNLRRMIVSAWHPGNAAESKLPPCHYTFCFNVTGNKLNCHLTQRSADIALGVPFNIACYSLLTYLLAKETGFEVGEFAHTLIDAHVYVDHIDGLKEQLKRTPTERPRLVIADKPMLEMSFEDIKLEGYNPQPFIKFPVAI</sequence>
<evidence type="ECO:0000313" key="6">
    <source>
        <dbReference type="EMBL" id="MDC7226228.1"/>
    </source>
</evidence>
<protein>
    <recommendedName>
        <fullName evidence="1 4">Thymidylate synthase</fullName>
        <shortName evidence="4">TS</shortName>
        <shortName evidence="4">TSase</shortName>
        <ecNumber evidence="1 4">2.1.1.45</ecNumber>
    </recommendedName>
</protein>
<comment type="subcellular location">
    <subcellularLocation>
        <location evidence="4">Cytoplasm</location>
    </subcellularLocation>
</comment>
<dbReference type="CDD" id="cd00351">
    <property type="entry name" value="TS_Pyrimidine_HMase"/>
    <property type="match status" value="1"/>
</dbReference>
<keyword evidence="2 4" id="KW-0489">Methyltransferase</keyword>
<evidence type="ECO:0000313" key="7">
    <source>
        <dbReference type="Proteomes" id="UP001221217"/>
    </source>
</evidence>
<evidence type="ECO:0000256" key="1">
    <source>
        <dbReference type="ARBA" id="ARBA00011947"/>
    </source>
</evidence>
<dbReference type="Gene3D" id="3.30.572.10">
    <property type="entry name" value="Thymidylate synthase/dCMP hydroxymethylase domain"/>
    <property type="match status" value="1"/>
</dbReference>
<dbReference type="GO" id="GO:0032259">
    <property type="term" value="P:methylation"/>
    <property type="evidence" value="ECO:0007669"/>
    <property type="project" value="UniProtKB-KW"/>
</dbReference>
<evidence type="ECO:0000259" key="5">
    <source>
        <dbReference type="Pfam" id="PF00303"/>
    </source>
</evidence>
<feature type="binding site" evidence="4">
    <location>
        <begin position="151"/>
        <end position="152"/>
    </location>
    <ligand>
        <name>dUMP</name>
        <dbReference type="ChEBI" id="CHEBI:246422"/>
        <note>ligand shared between dimeric partners</note>
    </ligand>
</feature>
<feature type="binding site" evidence="4">
    <location>
        <position position="286"/>
    </location>
    <ligand>
        <name>(6R)-5,10-methylene-5,6,7,8-tetrahydrofolate</name>
        <dbReference type="ChEBI" id="CHEBI:15636"/>
    </ligand>
</feature>
<feature type="binding site" description="in other chain" evidence="4">
    <location>
        <begin position="191"/>
        <end position="194"/>
    </location>
    <ligand>
        <name>dUMP</name>
        <dbReference type="ChEBI" id="CHEBI:246422"/>
        <note>ligand shared between dimeric partners</note>
    </ligand>
</feature>
<dbReference type="GO" id="GO:0006231">
    <property type="term" value="P:dTMP biosynthetic process"/>
    <property type="evidence" value="ECO:0007669"/>
    <property type="project" value="UniProtKB-UniRule"/>
</dbReference>
<keyword evidence="4" id="KW-0545">Nucleotide biosynthesis</keyword>